<organism evidence="1 2">
    <name type="scientific">Curvularia kusanoi</name>
    <name type="common">Cochliobolus kusanoi</name>
    <dbReference type="NCBI Taxonomy" id="90978"/>
    <lineage>
        <taxon>Eukaryota</taxon>
        <taxon>Fungi</taxon>
        <taxon>Dikarya</taxon>
        <taxon>Ascomycota</taxon>
        <taxon>Pezizomycotina</taxon>
        <taxon>Dothideomycetes</taxon>
        <taxon>Pleosporomycetidae</taxon>
        <taxon>Pleosporales</taxon>
        <taxon>Pleosporineae</taxon>
        <taxon>Pleosporaceae</taxon>
        <taxon>Curvularia</taxon>
    </lineage>
</organism>
<name>A0A9P4W6N8_CURKU</name>
<reference evidence="1" key="1">
    <citation type="submission" date="2019-04" db="EMBL/GenBank/DDBJ databases">
        <title>Sequencing of skin fungus with MAO and IRED activity.</title>
        <authorList>
            <person name="Marsaioli A.J."/>
            <person name="Bonatto J.M.C."/>
            <person name="Reis Junior O."/>
        </authorList>
    </citation>
    <scope>NUCLEOTIDE SEQUENCE</scope>
    <source>
        <strain evidence="1">30M1</strain>
    </source>
</reference>
<dbReference type="GO" id="GO:0009116">
    <property type="term" value="P:nucleoside metabolic process"/>
    <property type="evidence" value="ECO:0007669"/>
    <property type="project" value="InterPro"/>
</dbReference>
<dbReference type="Gene3D" id="3.40.50.1580">
    <property type="entry name" value="Nucleoside phosphorylase domain"/>
    <property type="match status" value="1"/>
</dbReference>
<dbReference type="SUPFAM" id="SSF53167">
    <property type="entry name" value="Purine and uridine phosphorylases"/>
    <property type="match status" value="1"/>
</dbReference>
<dbReference type="GO" id="GO:0003824">
    <property type="term" value="F:catalytic activity"/>
    <property type="evidence" value="ECO:0007669"/>
    <property type="project" value="InterPro"/>
</dbReference>
<dbReference type="EMBL" id="SWKU01000054">
    <property type="protein sequence ID" value="KAF2993351.1"/>
    <property type="molecule type" value="Genomic_DNA"/>
</dbReference>
<dbReference type="AlphaFoldDB" id="A0A9P4W6N8"/>
<proteinExistence type="predicted"/>
<keyword evidence="2" id="KW-1185">Reference proteome</keyword>
<protein>
    <submittedName>
        <fullName evidence="1">Uncharacterized protein</fullName>
    </submittedName>
</protein>
<gene>
    <name evidence="1" type="ORF">E8E13_000920</name>
</gene>
<dbReference type="InterPro" id="IPR035994">
    <property type="entry name" value="Nucleoside_phosphorylase_sf"/>
</dbReference>
<dbReference type="PANTHER" id="PTHR46082:SF6">
    <property type="entry name" value="AAA+ ATPASE DOMAIN-CONTAINING PROTEIN-RELATED"/>
    <property type="match status" value="1"/>
</dbReference>
<accession>A0A9P4W6N8</accession>
<dbReference type="PANTHER" id="PTHR46082">
    <property type="entry name" value="ATP/GTP-BINDING PROTEIN-RELATED"/>
    <property type="match status" value="1"/>
</dbReference>
<dbReference type="InterPro" id="IPR053137">
    <property type="entry name" value="NLR-like"/>
</dbReference>
<evidence type="ECO:0000313" key="2">
    <source>
        <dbReference type="Proteomes" id="UP000801428"/>
    </source>
</evidence>
<dbReference type="Proteomes" id="UP000801428">
    <property type="component" value="Unassembled WGS sequence"/>
</dbReference>
<sequence>MQKSDCRLTNALGVVAIDDKLGKTTFAEQLARLQRHKKKKKKFAHPGLQRDKLFRAGYHHKGGSASKRAECCDQGELVERPQRTEEGQQTLVFHRGRIAMGNAVVKDGELRDRIGARCGALRVQMEAAGVDANRR</sequence>
<evidence type="ECO:0000313" key="1">
    <source>
        <dbReference type="EMBL" id="KAF2993351.1"/>
    </source>
</evidence>
<comment type="caution">
    <text evidence="1">The sequence shown here is derived from an EMBL/GenBank/DDBJ whole genome shotgun (WGS) entry which is preliminary data.</text>
</comment>
<dbReference type="OrthoDB" id="626167at2759"/>